<proteinExistence type="predicted"/>
<dbReference type="RefSeq" id="WP_348946322.1">
    <property type="nucleotide sequence ID" value="NZ_CP157355.1"/>
</dbReference>
<dbReference type="Gene3D" id="3.40.30.10">
    <property type="entry name" value="Glutaredoxin"/>
    <property type="match status" value="1"/>
</dbReference>
<gene>
    <name evidence="1" type="ORF">ABHF33_07240</name>
</gene>
<protein>
    <submittedName>
        <fullName evidence="1">Uncharacterized protein</fullName>
    </submittedName>
</protein>
<dbReference type="InterPro" id="IPR036249">
    <property type="entry name" value="Thioredoxin-like_sf"/>
</dbReference>
<organism evidence="1">
    <name type="scientific">Chitinibacter mangrovi</name>
    <dbReference type="NCBI Taxonomy" id="3153927"/>
    <lineage>
        <taxon>Bacteria</taxon>
        <taxon>Pseudomonadati</taxon>
        <taxon>Pseudomonadota</taxon>
        <taxon>Betaproteobacteria</taxon>
        <taxon>Neisseriales</taxon>
        <taxon>Chitinibacteraceae</taxon>
        <taxon>Chitinibacter</taxon>
    </lineage>
</organism>
<dbReference type="KEGG" id="cmav:ABHF33_07240"/>
<reference evidence="1" key="1">
    <citation type="submission" date="2024-05" db="EMBL/GenBank/DDBJ databases">
        <authorList>
            <person name="Yang L."/>
            <person name="Pan L."/>
        </authorList>
    </citation>
    <scope>NUCLEOTIDE SEQUENCE</scope>
    <source>
        <strain evidence="1">FCG-7</strain>
    </source>
</reference>
<dbReference type="SUPFAM" id="SSF52833">
    <property type="entry name" value="Thioredoxin-like"/>
    <property type="match status" value="1"/>
</dbReference>
<accession>A0AAU7FEI6</accession>
<evidence type="ECO:0000313" key="1">
    <source>
        <dbReference type="EMBL" id="XBM02053.1"/>
    </source>
</evidence>
<name>A0AAU7FEI6_9NEIS</name>
<dbReference type="EMBL" id="CP157355">
    <property type="protein sequence ID" value="XBM02053.1"/>
    <property type="molecule type" value="Genomic_DNA"/>
</dbReference>
<sequence length="101" mass="11072">MIRLLKIPLISMATKSNSPCAMPLSIKALITSPALEATRLQNKYWESIEAVLAAQPEWAAHGSPQPELIWNAFAQIGLDVEKAKLDMNSPQIAARLAQDAY</sequence>
<dbReference type="AlphaFoldDB" id="A0AAU7FEI6"/>